<accession>A0A4Y7UIE3</accession>
<organism evidence="2 4">
    <name type="scientific">Flavobacterium circumlabens</name>
    <dbReference type="NCBI Taxonomy" id="2133765"/>
    <lineage>
        <taxon>Bacteria</taxon>
        <taxon>Pseudomonadati</taxon>
        <taxon>Bacteroidota</taxon>
        <taxon>Flavobacteriia</taxon>
        <taxon>Flavobacteriales</taxon>
        <taxon>Flavobacteriaceae</taxon>
        <taxon>Flavobacterium</taxon>
    </lineage>
</organism>
<dbReference type="EMBL" id="QWDN01000001">
    <property type="protein sequence ID" value="TEB46187.1"/>
    <property type="molecule type" value="Genomic_DNA"/>
</dbReference>
<reference evidence="1 3" key="1">
    <citation type="journal article" date="2015" name="Stand. Genomic Sci.">
        <title>Genomic Encyclopedia of Bacterial and Archaeal Type Strains, Phase III: the genomes of soil and plant-associated and newly described type strains.</title>
        <authorList>
            <person name="Whitman W.B."/>
            <person name="Woyke T."/>
            <person name="Klenk H.P."/>
            <person name="Zhou Y."/>
            <person name="Lilburn T.G."/>
            <person name="Beck B.J."/>
            <person name="De Vos P."/>
            <person name="Vandamme P."/>
            <person name="Eisen J.A."/>
            <person name="Garrity G."/>
            <person name="Hugenholtz P."/>
            <person name="Kyrpides N.C."/>
        </authorList>
    </citation>
    <scope>NUCLEOTIDE SEQUENCE [LARGE SCALE GENOMIC DNA]</scope>
    <source>
        <strain evidence="1 3">P5626</strain>
    </source>
</reference>
<reference evidence="2 4" key="2">
    <citation type="journal article" date="2018" name="Syst. Appl. Microbiol.">
        <title>Flavobacterium circumlabens sp. nov. and Flavobacterium cupreum sp. nov., two psychrotrophic species isolated from Antarctic environmental samples.</title>
        <authorList>
            <person name="Kralova S."/>
            <person name="Busse H.J."/>
            <person name="Svec P."/>
            <person name="Maslanova I."/>
            <person name="Stankova E."/>
            <person name="Bartak M."/>
            <person name="Sedlacek I."/>
        </authorList>
    </citation>
    <scope>NUCLEOTIDE SEQUENCE [LARGE SCALE GENOMIC DNA]</scope>
    <source>
        <strain evidence="2 4">CCM 8828</strain>
    </source>
</reference>
<proteinExistence type="predicted"/>
<gene>
    <name evidence="2" type="ORF">D0809_04120</name>
    <name evidence="1" type="ORF">EV142_101666</name>
</gene>
<sequence length="90" mass="10218">MSLKVLHTINNKAELQNLYISQMSCEFIRKQINDIIKETRKSTTIGSIIHAKRISSFEAIMFICKHGSPDGYILSDRLNNAINSYKGNNS</sequence>
<evidence type="ECO:0000313" key="1">
    <source>
        <dbReference type="EMBL" id="TCN61079.1"/>
    </source>
</evidence>
<dbReference type="EMBL" id="SLWA01000001">
    <property type="protein sequence ID" value="TCN61079.1"/>
    <property type="molecule type" value="Genomic_DNA"/>
</dbReference>
<name>A0A4Y7UIE3_9FLAO</name>
<dbReference type="Proteomes" id="UP000298340">
    <property type="component" value="Unassembled WGS sequence"/>
</dbReference>
<comment type="caution">
    <text evidence="2">The sequence shown here is derived from an EMBL/GenBank/DDBJ whole genome shotgun (WGS) entry which is preliminary data.</text>
</comment>
<evidence type="ECO:0000313" key="4">
    <source>
        <dbReference type="Proteomes" id="UP000298340"/>
    </source>
</evidence>
<dbReference type="Proteomes" id="UP000295270">
    <property type="component" value="Unassembled WGS sequence"/>
</dbReference>
<reference evidence="1" key="3">
    <citation type="submission" date="2019-03" db="EMBL/GenBank/DDBJ databases">
        <authorList>
            <person name="Whitman W."/>
            <person name="Huntemann M."/>
            <person name="Clum A."/>
            <person name="Pillay M."/>
            <person name="Palaniappan K."/>
            <person name="Varghese N."/>
            <person name="Mikhailova N."/>
            <person name="Stamatis D."/>
            <person name="Reddy T."/>
            <person name="Daum C."/>
            <person name="Shapiro N."/>
            <person name="Ivanova N."/>
            <person name="Kyrpides N."/>
            <person name="Woyke T."/>
        </authorList>
    </citation>
    <scope>NUCLEOTIDE SEQUENCE</scope>
    <source>
        <strain evidence="1">P5626</strain>
    </source>
</reference>
<evidence type="ECO:0000313" key="2">
    <source>
        <dbReference type="EMBL" id="TEB46187.1"/>
    </source>
</evidence>
<protein>
    <submittedName>
        <fullName evidence="2">Uncharacterized protein</fullName>
    </submittedName>
</protein>
<dbReference type="AlphaFoldDB" id="A0A4Y7UIE3"/>
<keyword evidence="3" id="KW-1185">Reference proteome</keyword>
<evidence type="ECO:0000313" key="3">
    <source>
        <dbReference type="Proteomes" id="UP000295270"/>
    </source>
</evidence>